<evidence type="ECO:0000313" key="5">
    <source>
        <dbReference type="Proteomes" id="UP000654573"/>
    </source>
</evidence>
<dbReference type="RefSeq" id="WP_186971121.1">
    <property type="nucleotide sequence ID" value="NZ_JACOOU010000013.1"/>
</dbReference>
<comment type="caution">
    <text evidence="4">The sequence shown here is derived from an EMBL/GenBank/DDBJ whole genome shotgun (WGS) entry which is preliminary data.</text>
</comment>
<dbReference type="PANTHER" id="PTHR46401:SF2">
    <property type="entry name" value="GLYCOSYLTRANSFERASE WBBK-RELATED"/>
    <property type="match status" value="1"/>
</dbReference>
<keyword evidence="1" id="KW-0808">Transferase</keyword>
<feature type="domain" description="Glycosyltransferase subfamily 4-like N-terminal" evidence="3">
    <location>
        <begin position="25"/>
        <end position="213"/>
    </location>
</feature>
<dbReference type="InterPro" id="IPR028098">
    <property type="entry name" value="Glyco_trans_4-like_N"/>
</dbReference>
<dbReference type="PANTHER" id="PTHR46401">
    <property type="entry name" value="GLYCOSYLTRANSFERASE WBBK-RELATED"/>
    <property type="match status" value="1"/>
</dbReference>
<evidence type="ECO:0000256" key="1">
    <source>
        <dbReference type="ARBA" id="ARBA00022679"/>
    </source>
</evidence>
<evidence type="ECO:0000313" key="4">
    <source>
        <dbReference type="EMBL" id="MBC5674968.1"/>
    </source>
</evidence>
<protein>
    <submittedName>
        <fullName evidence="4">Glycosyltransferase</fullName>
    </submittedName>
</protein>
<name>A0ABR7FIC9_9FIRM</name>
<dbReference type="Pfam" id="PF00534">
    <property type="entry name" value="Glycos_transf_1"/>
    <property type="match status" value="1"/>
</dbReference>
<keyword evidence="5" id="KW-1185">Reference proteome</keyword>
<dbReference type="Pfam" id="PF13439">
    <property type="entry name" value="Glyco_transf_4"/>
    <property type="match status" value="1"/>
</dbReference>
<organism evidence="4 5">
    <name type="scientific">Blautia celeris</name>
    <dbReference type="NCBI Taxonomy" id="2763026"/>
    <lineage>
        <taxon>Bacteria</taxon>
        <taxon>Bacillati</taxon>
        <taxon>Bacillota</taxon>
        <taxon>Clostridia</taxon>
        <taxon>Lachnospirales</taxon>
        <taxon>Lachnospiraceae</taxon>
        <taxon>Blautia</taxon>
    </lineage>
</organism>
<feature type="domain" description="Glycosyl transferase family 1" evidence="2">
    <location>
        <begin position="223"/>
        <end position="375"/>
    </location>
</feature>
<sequence length="393" mass="45039">MKVVQINHFSYKAAGNIMIGLHASMMAENIESYVVWGRGRAATTNNEYYMEDKAGVYLHALYTRFSDRTGFASVHSTKRLITWLEQIKPDIIHLHCVHGYYINLPILFDYIRRKHIKVFWTQHDCWSFTGHCAYFELVGCEKWKDGCHHCEQNVTYPTAYVDASKRNWHDKKNMFSGLNITIITPCEWLKNVMEKSFLNQYEIKVIHNGIDTDVFRFRENSVKEIYQIGKKDILLGVASEWSERKGLKDFLGLDKLIDHEKYQIVIVGVTAKQKATLPSTIIGIERTNNVQELVELYSAASCFINPTYEDNFPTTNLEALACGTPVITYKTGGSPESVCSGVGYVLEKGDVVGILEKIPTMYRSKASLLDNNRFSKEAMNSKYLELYKNAQNN</sequence>
<dbReference type="Gene3D" id="3.40.50.2000">
    <property type="entry name" value="Glycogen Phosphorylase B"/>
    <property type="match status" value="2"/>
</dbReference>
<gene>
    <name evidence="4" type="ORF">H8S76_22285</name>
</gene>
<dbReference type="Proteomes" id="UP000654573">
    <property type="component" value="Unassembled WGS sequence"/>
</dbReference>
<dbReference type="EMBL" id="JACOOU010000013">
    <property type="protein sequence ID" value="MBC5674968.1"/>
    <property type="molecule type" value="Genomic_DNA"/>
</dbReference>
<evidence type="ECO:0000259" key="2">
    <source>
        <dbReference type="Pfam" id="PF00534"/>
    </source>
</evidence>
<accession>A0ABR7FIC9</accession>
<dbReference type="SUPFAM" id="SSF53756">
    <property type="entry name" value="UDP-Glycosyltransferase/glycogen phosphorylase"/>
    <property type="match status" value="1"/>
</dbReference>
<reference evidence="4 5" key="1">
    <citation type="submission" date="2020-08" db="EMBL/GenBank/DDBJ databases">
        <title>Genome public.</title>
        <authorList>
            <person name="Liu C."/>
            <person name="Sun Q."/>
        </authorList>
    </citation>
    <scope>NUCLEOTIDE SEQUENCE [LARGE SCALE GENOMIC DNA]</scope>
    <source>
        <strain evidence="4 5">NSJ-34</strain>
    </source>
</reference>
<evidence type="ECO:0000259" key="3">
    <source>
        <dbReference type="Pfam" id="PF13439"/>
    </source>
</evidence>
<dbReference type="InterPro" id="IPR001296">
    <property type="entry name" value="Glyco_trans_1"/>
</dbReference>
<proteinExistence type="predicted"/>